<comment type="caution">
    <text evidence="2">The sequence shown here is derived from an EMBL/GenBank/DDBJ whole genome shotgun (WGS) entry which is preliminary data.</text>
</comment>
<keyword evidence="1" id="KW-0812">Transmembrane</keyword>
<evidence type="ECO:0000313" key="2">
    <source>
        <dbReference type="EMBL" id="GAF72470.1"/>
    </source>
</evidence>
<dbReference type="EMBL" id="BARS01004064">
    <property type="protein sequence ID" value="GAF72470.1"/>
    <property type="molecule type" value="Genomic_DNA"/>
</dbReference>
<sequence>MLETIISKYLLNALLLSVVSIFYSFLKNKLGEDRASTIKEAILAAMLWAEEELGIGNGSQKWDIAWKKLIEILADKNIKLRKSEEKVVETMMKANVGKINKQTYDILSKRKLLKDKGPSQQSLLTK</sequence>
<keyword evidence="1" id="KW-1133">Transmembrane helix</keyword>
<evidence type="ECO:0000256" key="1">
    <source>
        <dbReference type="SAM" id="Phobius"/>
    </source>
</evidence>
<reference evidence="2" key="1">
    <citation type="journal article" date="2014" name="Front. Microbiol.">
        <title>High frequency of phylogenetically diverse reductive dehalogenase-homologous genes in deep subseafloor sedimentary metagenomes.</title>
        <authorList>
            <person name="Kawai M."/>
            <person name="Futagami T."/>
            <person name="Toyoda A."/>
            <person name="Takaki Y."/>
            <person name="Nishi S."/>
            <person name="Hori S."/>
            <person name="Arai W."/>
            <person name="Tsubouchi T."/>
            <person name="Morono Y."/>
            <person name="Uchiyama I."/>
            <person name="Ito T."/>
            <person name="Fujiyama A."/>
            <person name="Inagaki F."/>
            <person name="Takami H."/>
        </authorList>
    </citation>
    <scope>NUCLEOTIDE SEQUENCE</scope>
    <source>
        <strain evidence="2">Expedition CK06-06</strain>
    </source>
</reference>
<feature type="transmembrane region" description="Helical" evidence="1">
    <location>
        <begin position="6"/>
        <end position="26"/>
    </location>
</feature>
<protein>
    <submittedName>
        <fullName evidence="2">Uncharacterized protein</fullName>
    </submittedName>
</protein>
<gene>
    <name evidence="2" type="ORF">S01H1_07921</name>
</gene>
<accession>X0T8U1</accession>
<organism evidence="2">
    <name type="scientific">marine sediment metagenome</name>
    <dbReference type="NCBI Taxonomy" id="412755"/>
    <lineage>
        <taxon>unclassified sequences</taxon>
        <taxon>metagenomes</taxon>
        <taxon>ecological metagenomes</taxon>
    </lineage>
</organism>
<name>X0T8U1_9ZZZZ</name>
<keyword evidence="1" id="KW-0472">Membrane</keyword>
<dbReference type="AlphaFoldDB" id="X0T8U1"/>
<proteinExistence type="predicted"/>